<dbReference type="STRING" id="1121390.SAMN02746041_01576"/>
<dbReference type="HAMAP" id="MF_00088">
    <property type="entry name" value="KhpA"/>
    <property type="match status" value="1"/>
</dbReference>
<dbReference type="AlphaFoldDB" id="A0A1W1XFW3"/>
<evidence type="ECO:0000313" key="5">
    <source>
        <dbReference type="Proteomes" id="UP000192783"/>
    </source>
</evidence>
<comment type="function">
    <text evidence="3">A probable RNA chaperone. Forms a complex with KhpB which binds to cellular RNA and controls its expression. Plays a role in peptidoglycan (PG) homeostasis and cell length regulation.</text>
</comment>
<dbReference type="CDD" id="cd22533">
    <property type="entry name" value="KH-II_YlqC-like"/>
    <property type="match status" value="1"/>
</dbReference>
<dbReference type="InterPro" id="IPR020627">
    <property type="entry name" value="KhpA"/>
</dbReference>
<comment type="subunit">
    <text evidence="3">Forms a complex with KhpB.</text>
</comment>
<keyword evidence="3" id="KW-0143">Chaperone</keyword>
<dbReference type="Proteomes" id="UP000192783">
    <property type="component" value="Unassembled WGS sequence"/>
</dbReference>
<dbReference type="OrthoDB" id="9812389at2"/>
<dbReference type="PROSITE" id="PS50084">
    <property type="entry name" value="KH_TYPE_1"/>
    <property type="match status" value="1"/>
</dbReference>
<dbReference type="GO" id="GO:0008360">
    <property type="term" value="P:regulation of cell shape"/>
    <property type="evidence" value="ECO:0007669"/>
    <property type="project" value="UniProtKB-KW"/>
</dbReference>
<name>A0A1W1XFW3_9BACT</name>
<keyword evidence="3" id="KW-0133">Cell shape</keyword>
<dbReference type="GO" id="GO:0009252">
    <property type="term" value="P:peptidoglycan biosynthetic process"/>
    <property type="evidence" value="ECO:0007669"/>
    <property type="project" value="UniProtKB-UniRule"/>
</dbReference>
<dbReference type="RefSeq" id="WP_084057338.1">
    <property type="nucleotide sequence ID" value="NZ_FWXF01000007.1"/>
</dbReference>
<keyword evidence="5" id="KW-1185">Reference proteome</keyword>
<comment type="subcellular location">
    <subcellularLocation>
        <location evidence="3">Cytoplasm</location>
    </subcellularLocation>
</comment>
<dbReference type="InterPro" id="IPR009019">
    <property type="entry name" value="KH_sf_prok-type"/>
</dbReference>
<organism evidence="4 5">
    <name type="scientific">Desulfacinum hydrothermale DSM 13146</name>
    <dbReference type="NCBI Taxonomy" id="1121390"/>
    <lineage>
        <taxon>Bacteria</taxon>
        <taxon>Pseudomonadati</taxon>
        <taxon>Thermodesulfobacteriota</taxon>
        <taxon>Syntrophobacteria</taxon>
        <taxon>Syntrophobacterales</taxon>
        <taxon>Syntrophobacteraceae</taxon>
        <taxon>Desulfacinum</taxon>
    </lineage>
</organism>
<dbReference type="GO" id="GO:0005737">
    <property type="term" value="C:cytoplasm"/>
    <property type="evidence" value="ECO:0007669"/>
    <property type="project" value="UniProtKB-SubCell"/>
</dbReference>
<dbReference type="InterPro" id="IPR015946">
    <property type="entry name" value="KH_dom-like_a/b"/>
</dbReference>
<dbReference type="GO" id="GO:0003723">
    <property type="term" value="F:RNA binding"/>
    <property type="evidence" value="ECO:0007669"/>
    <property type="project" value="UniProtKB-UniRule"/>
</dbReference>
<dbReference type="PANTHER" id="PTHR34654:SF1">
    <property type="entry name" value="RNA-BINDING PROTEIN KHPA"/>
    <property type="match status" value="1"/>
</dbReference>
<evidence type="ECO:0000313" key="4">
    <source>
        <dbReference type="EMBL" id="SMC22865.1"/>
    </source>
</evidence>
<dbReference type="SUPFAM" id="SSF54814">
    <property type="entry name" value="Prokaryotic type KH domain (KH-domain type II)"/>
    <property type="match status" value="1"/>
</dbReference>
<gene>
    <name evidence="3" type="primary">khpA</name>
    <name evidence="4" type="ORF">SAMN02746041_01576</name>
</gene>
<reference evidence="4 5" key="1">
    <citation type="submission" date="2017-04" db="EMBL/GenBank/DDBJ databases">
        <authorList>
            <person name="Afonso C.L."/>
            <person name="Miller P.J."/>
            <person name="Scott M.A."/>
            <person name="Spackman E."/>
            <person name="Goraichik I."/>
            <person name="Dimitrov K.M."/>
            <person name="Suarez D.L."/>
            <person name="Swayne D.E."/>
        </authorList>
    </citation>
    <scope>NUCLEOTIDE SEQUENCE [LARGE SCALE GENOMIC DNA]</scope>
    <source>
        <strain evidence="4 5">DSM 13146</strain>
    </source>
</reference>
<dbReference type="Pfam" id="PF13083">
    <property type="entry name" value="KH_KhpA-B"/>
    <property type="match status" value="1"/>
</dbReference>
<keyword evidence="3" id="KW-0961">Cell wall biogenesis/degradation</keyword>
<keyword evidence="2 3" id="KW-0694">RNA-binding</keyword>
<keyword evidence="1 3" id="KW-0963">Cytoplasm</keyword>
<evidence type="ECO:0000256" key="3">
    <source>
        <dbReference type="HAMAP-Rule" id="MF_00088"/>
    </source>
</evidence>
<dbReference type="GO" id="GO:0071555">
    <property type="term" value="P:cell wall organization"/>
    <property type="evidence" value="ECO:0007669"/>
    <property type="project" value="UniProtKB-KW"/>
</dbReference>
<evidence type="ECO:0000256" key="1">
    <source>
        <dbReference type="ARBA" id="ARBA00022490"/>
    </source>
</evidence>
<protein>
    <recommendedName>
        <fullName evidence="3">RNA-binding protein KhpA</fullName>
    </recommendedName>
    <alternativeName>
        <fullName evidence="3">KH-domain protein A</fullName>
    </alternativeName>
</protein>
<evidence type="ECO:0000256" key="2">
    <source>
        <dbReference type="ARBA" id="ARBA00022884"/>
    </source>
</evidence>
<accession>A0A1W1XFW3</accession>
<sequence>MKELVEYLVKAMVDQPEKVLLAQRTQDESIFLELTVASDDMGKVIGRHGKTIDALRTVTQMAAASRDRRCRLELLG</sequence>
<proteinExistence type="inferred from homology"/>
<dbReference type="PANTHER" id="PTHR34654">
    <property type="entry name" value="UPF0109 PROTEIN SCO5592"/>
    <property type="match status" value="1"/>
</dbReference>
<comment type="similarity">
    <text evidence="3">Belongs to the KhpA RNA-binding protein family.</text>
</comment>
<dbReference type="EMBL" id="FWXF01000007">
    <property type="protein sequence ID" value="SMC22865.1"/>
    <property type="molecule type" value="Genomic_DNA"/>
</dbReference>
<dbReference type="Gene3D" id="3.30.300.20">
    <property type="match status" value="1"/>
</dbReference>